<evidence type="ECO:0000313" key="2">
    <source>
        <dbReference type="EMBL" id="KUO14668.1"/>
    </source>
</evidence>
<protein>
    <submittedName>
        <fullName evidence="2">Uncharacterized protein</fullName>
    </submittedName>
</protein>
<feature type="region of interest" description="Disordered" evidence="1">
    <location>
        <begin position="85"/>
        <end position="126"/>
    </location>
</feature>
<reference evidence="2 3" key="1">
    <citation type="submission" date="2015-10" db="EMBL/GenBank/DDBJ databases">
        <title>Draft genome sequence of Streptomyces sp. RV15, isolated from a marine sponge.</title>
        <authorList>
            <person name="Ruckert C."/>
            <person name="Abdelmohsen U.R."/>
            <person name="Winkler A."/>
            <person name="Hentschel U."/>
            <person name="Kalinowski J."/>
            <person name="Kampfer P."/>
            <person name="Glaeser S."/>
        </authorList>
    </citation>
    <scope>NUCLEOTIDE SEQUENCE [LARGE SCALE GENOMIC DNA]</scope>
    <source>
        <strain evidence="2 3">RV15</strain>
    </source>
</reference>
<keyword evidence="3" id="KW-1185">Reference proteome</keyword>
<comment type="caution">
    <text evidence="2">The sequence shown here is derived from an EMBL/GenBank/DDBJ whole genome shotgun (WGS) entry which is preliminary data.</text>
</comment>
<proteinExistence type="predicted"/>
<accession>A0A101UPV2</accession>
<gene>
    <name evidence="2" type="ORF">AQJ91_45430</name>
</gene>
<name>A0A101UPV2_9ACTN</name>
<organism evidence="2 3">
    <name type="scientific">Streptomyces dysideae</name>
    <dbReference type="NCBI Taxonomy" id="909626"/>
    <lineage>
        <taxon>Bacteria</taxon>
        <taxon>Bacillati</taxon>
        <taxon>Actinomycetota</taxon>
        <taxon>Actinomycetes</taxon>
        <taxon>Kitasatosporales</taxon>
        <taxon>Streptomycetaceae</taxon>
        <taxon>Streptomyces</taxon>
    </lineage>
</organism>
<sequence>MQQEVGHRAVRRGQRDAASDLVVGRLPCLPVLLVIQLQQGQFAGEEVADPVVSGAGSEVARQPGEVGVVDQDLPDPYVAAVHVPDAAVEPHAPPPSPLSITASTSLPPGTDKRPGPDTGPDRLWVS</sequence>
<evidence type="ECO:0000256" key="1">
    <source>
        <dbReference type="SAM" id="MobiDB-lite"/>
    </source>
</evidence>
<dbReference type="EMBL" id="LMXB01000135">
    <property type="protein sequence ID" value="KUO14668.1"/>
    <property type="molecule type" value="Genomic_DNA"/>
</dbReference>
<dbReference type="AlphaFoldDB" id="A0A101UPV2"/>
<evidence type="ECO:0000313" key="3">
    <source>
        <dbReference type="Proteomes" id="UP000053260"/>
    </source>
</evidence>
<dbReference type="Proteomes" id="UP000053260">
    <property type="component" value="Unassembled WGS sequence"/>
</dbReference>
<feature type="compositionally biased region" description="Polar residues" evidence="1">
    <location>
        <begin position="98"/>
        <end position="107"/>
    </location>
</feature>